<evidence type="ECO:0000256" key="1">
    <source>
        <dbReference type="SAM" id="Phobius"/>
    </source>
</evidence>
<comment type="caution">
    <text evidence="3">The sequence shown here is derived from an EMBL/GenBank/DDBJ whole genome shotgun (WGS) entry which is preliminary data.</text>
</comment>
<feature type="transmembrane region" description="Helical" evidence="1">
    <location>
        <begin position="81"/>
        <end position="101"/>
    </location>
</feature>
<keyword evidence="1" id="KW-0812">Transmembrane</keyword>
<keyword evidence="4" id="KW-1185">Reference proteome</keyword>
<dbReference type="EMBL" id="WXYO01000002">
    <property type="protein sequence ID" value="NAS11110.1"/>
    <property type="molecule type" value="Genomic_DNA"/>
</dbReference>
<organism evidence="3 4">
    <name type="scientific">Poritiphilus flavus</name>
    <dbReference type="NCBI Taxonomy" id="2697053"/>
    <lineage>
        <taxon>Bacteria</taxon>
        <taxon>Pseudomonadati</taxon>
        <taxon>Bacteroidota</taxon>
        <taxon>Flavobacteriia</taxon>
        <taxon>Flavobacteriales</taxon>
        <taxon>Flavobacteriaceae</taxon>
        <taxon>Poritiphilus</taxon>
    </lineage>
</organism>
<feature type="domain" description="Zinc-ribbon" evidence="2">
    <location>
        <begin position="3"/>
        <end position="24"/>
    </location>
</feature>
<feature type="transmembrane region" description="Helical" evidence="1">
    <location>
        <begin position="191"/>
        <end position="208"/>
    </location>
</feature>
<evidence type="ECO:0000313" key="3">
    <source>
        <dbReference type="EMBL" id="NAS11110.1"/>
    </source>
</evidence>
<protein>
    <submittedName>
        <fullName evidence="3">DUF3667 domain-containing protein</fullName>
    </submittedName>
</protein>
<dbReference type="InterPro" id="IPR022134">
    <property type="entry name" value="DUF3667"/>
</dbReference>
<reference evidence="3 4" key="1">
    <citation type="submission" date="2020-01" db="EMBL/GenBank/DDBJ databases">
        <title>Bacteria diversity of Porities sp.</title>
        <authorList>
            <person name="Wang G."/>
        </authorList>
    </citation>
    <scope>NUCLEOTIDE SEQUENCE [LARGE SCALE GENOMIC DNA]</scope>
    <source>
        <strain evidence="3 4">R33</strain>
    </source>
</reference>
<feature type="transmembrane region" description="Helical" evidence="1">
    <location>
        <begin position="158"/>
        <end position="185"/>
    </location>
</feature>
<dbReference type="Proteomes" id="UP000475249">
    <property type="component" value="Unassembled WGS sequence"/>
</dbReference>
<feature type="transmembrane region" description="Helical" evidence="1">
    <location>
        <begin position="121"/>
        <end position="146"/>
    </location>
</feature>
<keyword evidence="1" id="KW-1133">Transmembrane helix</keyword>
<evidence type="ECO:0000259" key="2">
    <source>
        <dbReference type="Pfam" id="PF13240"/>
    </source>
</evidence>
<feature type="transmembrane region" description="Helical" evidence="1">
    <location>
        <begin position="220"/>
        <end position="249"/>
    </location>
</feature>
<dbReference type="Pfam" id="PF13240">
    <property type="entry name" value="Zn_Ribbon_1"/>
    <property type="match status" value="1"/>
</dbReference>
<evidence type="ECO:0000313" key="4">
    <source>
        <dbReference type="Proteomes" id="UP000475249"/>
    </source>
</evidence>
<name>A0A6L9E8R3_9FLAO</name>
<accession>A0A6L9E8R3</accession>
<dbReference type="Pfam" id="PF12412">
    <property type="entry name" value="DUF3667"/>
    <property type="match status" value="1"/>
</dbReference>
<sequence>MACKNCGTDLRTDYNYCPVCGAKVIRNRLSLKNLWYDVTERYFNMDNTFLMTFKHMFTKPQEVIGCYVAGIRRKYLNPVSYLGIALTVSGLSLFLMRKVFWDDIFTGDMGNALNPEVAEKIMTVSLDFSSFVFLLYIPILGFLGWILFNKRNYNFTEFLVVGIYSLAHYSLASFPFTILVMIFAPTMYLESSYVFILLMALLAVYILNRLNGRLSIGRSLLFLFLFGIGFFMMGMLINLVLIVTGVLSFSDYLPK</sequence>
<keyword evidence="1" id="KW-0472">Membrane</keyword>
<dbReference type="RefSeq" id="WP_161434158.1">
    <property type="nucleotide sequence ID" value="NZ_WXYO01000002.1"/>
</dbReference>
<dbReference type="AlphaFoldDB" id="A0A6L9E8R3"/>
<proteinExistence type="predicted"/>
<dbReference type="InterPro" id="IPR026870">
    <property type="entry name" value="Zinc_ribbon_dom"/>
</dbReference>
<gene>
    <name evidence="3" type="ORF">GTQ38_03805</name>
</gene>